<evidence type="ECO:0000256" key="2">
    <source>
        <dbReference type="SAM" id="SignalP"/>
    </source>
</evidence>
<dbReference type="Proteomes" id="UP000182347">
    <property type="component" value="Unassembled WGS sequence"/>
</dbReference>
<accession>A0A1G9NUT5</accession>
<dbReference type="STRING" id="482461.SAMN05216244_1162"/>
<proteinExistence type="predicted"/>
<evidence type="ECO:0008006" key="5">
    <source>
        <dbReference type="Google" id="ProtNLM"/>
    </source>
</evidence>
<feature type="signal peptide" evidence="2">
    <location>
        <begin position="1"/>
        <end position="25"/>
    </location>
</feature>
<keyword evidence="4" id="KW-1185">Reference proteome</keyword>
<sequence length="172" mass="19473">MNRKRFLALLLVVAVVAAYSARVYAVNKGVAKEYSIESFAVGDEISLGDAVLTVEDVRFGEETEEQHGQEWIQCTVTMELENTSEEAISKVKAIETKLAYGRDVYQTNQGDFDINALLNMEPGKQEKIELTYEVKVEDRQGQGKLYIVQDLYPELVEKAYKQGKRYGMAVEF</sequence>
<dbReference type="OrthoDB" id="2942566at2"/>
<protein>
    <recommendedName>
        <fullName evidence="5">DUF4352 domain-containing protein</fullName>
    </recommendedName>
</protein>
<evidence type="ECO:0000313" key="3">
    <source>
        <dbReference type="EMBL" id="SDL90160.1"/>
    </source>
</evidence>
<dbReference type="InterPro" id="IPR029050">
    <property type="entry name" value="Immunoprotect_excell_Ig-like"/>
</dbReference>
<evidence type="ECO:0000256" key="1">
    <source>
        <dbReference type="ARBA" id="ARBA00022729"/>
    </source>
</evidence>
<organism evidence="3 4">
    <name type="scientific">Sediminibacillus halophilus</name>
    <dbReference type="NCBI Taxonomy" id="482461"/>
    <lineage>
        <taxon>Bacteria</taxon>
        <taxon>Bacillati</taxon>
        <taxon>Bacillota</taxon>
        <taxon>Bacilli</taxon>
        <taxon>Bacillales</taxon>
        <taxon>Bacillaceae</taxon>
        <taxon>Sediminibacillus</taxon>
    </lineage>
</organism>
<reference evidence="4" key="1">
    <citation type="submission" date="2016-10" db="EMBL/GenBank/DDBJ databases">
        <authorList>
            <person name="Varghese N."/>
            <person name="Submissions S."/>
        </authorList>
    </citation>
    <scope>NUCLEOTIDE SEQUENCE [LARGE SCALE GENOMIC DNA]</scope>
    <source>
        <strain evidence="4">CGMCC 1.6199</strain>
    </source>
</reference>
<dbReference type="Gene3D" id="2.60.40.1240">
    <property type="match status" value="1"/>
</dbReference>
<evidence type="ECO:0000313" key="4">
    <source>
        <dbReference type="Proteomes" id="UP000182347"/>
    </source>
</evidence>
<feature type="chain" id="PRO_5010288844" description="DUF4352 domain-containing protein" evidence="2">
    <location>
        <begin position="26"/>
        <end position="172"/>
    </location>
</feature>
<dbReference type="EMBL" id="FNHF01000001">
    <property type="protein sequence ID" value="SDL90160.1"/>
    <property type="molecule type" value="Genomic_DNA"/>
</dbReference>
<dbReference type="RefSeq" id="WP_074597864.1">
    <property type="nucleotide sequence ID" value="NZ_FNHF01000001.1"/>
</dbReference>
<gene>
    <name evidence="3" type="ORF">SAMN05216244_1162</name>
</gene>
<keyword evidence="1 2" id="KW-0732">Signal</keyword>
<dbReference type="AlphaFoldDB" id="A0A1G9NUT5"/>
<name>A0A1G9NUT5_9BACI</name>